<evidence type="ECO:0000256" key="1">
    <source>
        <dbReference type="SAM" id="MobiDB-lite"/>
    </source>
</evidence>
<evidence type="ECO:0008006" key="4">
    <source>
        <dbReference type="Google" id="ProtNLM"/>
    </source>
</evidence>
<gene>
    <name evidence="2" type="ORF">ACFSC0_10010</name>
</gene>
<comment type="caution">
    <text evidence="2">The sequence shown here is derived from an EMBL/GenBank/DDBJ whole genome shotgun (WGS) entry which is preliminary data.</text>
</comment>
<reference evidence="3" key="1">
    <citation type="journal article" date="2019" name="Int. J. Syst. Evol. Microbiol.">
        <title>The Global Catalogue of Microorganisms (GCM) 10K type strain sequencing project: providing services to taxonomists for standard genome sequencing and annotation.</title>
        <authorList>
            <consortium name="The Broad Institute Genomics Platform"/>
            <consortium name="The Broad Institute Genome Sequencing Center for Infectious Disease"/>
            <person name="Wu L."/>
            <person name="Ma J."/>
        </authorList>
    </citation>
    <scope>NUCLEOTIDE SEQUENCE [LARGE SCALE GENOMIC DNA]</scope>
    <source>
        <strain evidence="3">DFY28</strain>
    </source>
</reference>
<evidence type="ECO:0000313" key="3">
    <source>
        <dbReference type="Proteomes" id="UP001597237"/>
    </source>
</evidence>
<protein>
    <recommendedName>
        <fullName evidence="4">1,4-alpha-glucan branching enzyme</fullName>
    </recommendedName>
</protein>
<evidence type="ECO:0000313" key="2">
    <source>
        <dbReference type="EMBL" id="MFD1783727.1"/>
    </source>
</evidence>
<sequence>MSSATPTTNHDEIRRWAEENNGKPACVKGTGKGKDPGILRLDFDEKEENLEPIDWDTWFDWFEKNELALLKSDDSRFNKLVSRKH</sequence>
<keyword evidence="3" id="KW-1185">Reference proteome</keyword>
<organism evidence="2 3">
    <name type="scientific">Phenylobacterium terrae</name>
    <dbReference type="NCBI Taxonomy" id="2665495"/>
    <lineage>
        <taxon>Bacteria</taxon>
        <taxon>Pseudomonadati</taxon>
        <taxon>Pseudomonadota</taxon>
        <taxon>Alphaproteobacteria</taxon>
        <taxon>Caulobacterales</taxon>
        <taxon>Caulobacteraceae</taxon>
        <taxon>Phenylobacterium</taxon>
    </lineage>
</organism>
<accession>A0ABW4N1J6</accession>
<feature type="region of interest" description="Disordered" evidence="1">
    <location>
        <begin position="1"/>
        <end position="31"/>
    </location>
</feature>
<feature type="compositionally biased region" description="Basic and acidic residues" evidence="1">
    <location>
        <begin position="9"/>
        <end position="21"/>
    </location>
</feature>
<dbReference type="EMBL" id="JBHUEY010000001">
    <property type="protein sequence ID" value="MFD1783727.1"/>
    <property type="molecule type" value="Genomic_DNA"/>
</dbReference>
<proteinExistence type="predicted"/>
<dbReference type="Proteomes" id="UP001597237">
    <property type="component" value="Unassembled WGS sequence"/>
</dbReference>
<name>A0ABW4N1J6_9CAUL</name>
<dbReference type="RefSeq" id="WP_377283082.1">
    <property type="nucleotide sequence ID" value="NZ_JBHRSI010000008.1"/>
</dbReference>